<comment type="caution">
    <text evidence="2">The sequence shown here is derived from an EMBL/GenBank/DDBJ whole genome shotgun (WGS) entry which is preliminary data.</text>
</comment>
<dbReference type="SUPFAM" id="SSF52540">
    <property type="entry name" value="P-loop containing nucleoside triphosphate hydrolases"/>
    <property type="match status" value="1"/>
</dbReference>
<dbReference type="Pfam" id="PF13635">
    <property type="entry name" value="DUF4143"/>
    <property type="match status" value="1"/>
</dbReference>
<sequence>MNDIKQYFEREAEIKVKKWLANGYIVALIGPRQVGKTTLIQKIAKELKIQTFYYNFDDALLRGKVKRDFYFLQKDIEARLGISLDNLRKKIFVIIDEAQKEPSVFDYIKILHEKYGAKIKIAVSGSSSLELQKKSSESLAGRCEYVYLYALSISEIIKAKLGIKSKTSLFDNIFDPDFNLLKKEYAKFYPKNMDLYELLKEMLVFGLLPGIWSKAKDERFDYLRSIVSLYLDKDIRAAGLVKELENFQHLLEILSFQVGSAWNLSNLSTQIQTSVNTLRAHRSILKNTFVLNFVYPYIKSPQKSVVKSPKCYFYDIGVANYLAGRERIENIFDSKSSGGILENIIIKSFEAWNSNQTIACKTYFWRNYEDREIDFLVEKAGKTVPIEITLSKEIVRKKVSNLEYFMKEKKCHLGFIVYPGELKKIKLQNSKIIFCLPWYLW</sequence>
<gene>
    <name evidence="2" type="ORF">COU86_03425</name>
</gene>
<reference evidence="3" key="1">
    <citation type="submission" date="2017-09" db="EMBL/GenBank/DDBJ databases">
        <title>Depth-based differentiation of microbial function through sediment-hosted aquifers and enrichment of novel symbionts in the deep terrestrial subsurface.</title>
        <authorList>
            <person name="Probst A.J."/>
            <person name="Ladd B."/>
            <person name="Jarett J.K."/>
            <person name="Geller-Mcgrath D.E."/>
            <person name="Sieber C.M.K."/>
            <person name="Emerson J.B."/>
            <person name="Anantharaman K."/>
            <person name="Thomas B.C."/>
            <person name="Malmstrom R."/>
            <person name="Stieglmeier M."/>
            <person name="Klingl A."/>
            <person name="Woyke T."/>
            <person name="Ryan C.M."/>
            <person name="Banfield J.F."/>
        </authorList>
    </citation>
    <scope>NUCLEOTIDE SEQUENCE [LARGE SCALE GENOMIC DNA]</scope>
</reference>
<proteinExistence type="predicted"/>
<evidence type="ECO:0000313" key="2">
    <source>
        <dbReference type="EMBL" id="PJE60606.1"/>
    </source>
</evidence>
<dbReference type="InterPro" id="IPR025420">
    <property type="entry name" value="DUF4143"/>
</dbReference>
<dbReference type="CDD" id="cd00009">
    <property type="entry name" value="AAA"/>
    <property type="match status" value="1"/>
</dbReference>
<protein>
    <recommendedName>
        <fullName evidence="1">AAA+ ATPase domain-containing protein</fullName>
    </recommendedName>
</protein>
<dbReference type="InterPro" id="IPR003593">
    <property type="entry name" value="AAA+_ATPase"/>
</dbReference>
<feature type="domain" description="AAA+ ATPase" evidence="1">
    <location>
        <begin position="22"/>
        <end position="184"/>
    </location>
</feature>
<dbReference type="Proteomes" id="UP000231434">
    <property type="component" value="Unassembled WGS sequence"/>
</dbReference>
<dbReference type="EMBL" id="PFEB01000042">
    <property type="protein sequence ID" value="PJE60606.1"/>
    <property type="molecule type" value="Genomic_DNA"/>
</dbReference>
<dbReference type="Pfam" id="PF13173">
    <property type="entry name" value="AAA_14"/>
    <property type="match status" value="1"/>
</dbReference>
<dbReference type="PANTHER" id="PTHR43566:SF1">
    <property type="entry name" value="AAA+ ATPASE DOMAIN-CONTAINING PROTEIN"/>
    <property type="match status" value="1"/>
</dbReference>
<dbReference type="InterPro" id="IPR041682">
    <property type="entry name" value="AAA_14"/>
</dbReference>
<organism evidence="2 3">
    <name type="scientific">Candidatus Roizmanbacteria bacterium CG10_big_fil_rev_8_21_14_0_10_36_26</name>
    <dbReference type="NCBI Taxonomy" id="1974851"/>
    <lineage>
        <taxon>Bacteria</taxon>
        <taxon>Candidatus Roizmaniibacteriota</taxon>
    </lineage>
</organism>
<dbReference type="AlphaFoldDB" id="A0A2M8KL05"/>
<dbReference type="Gene3D" id="3.40.50.300">
    <property type="entry name" value="P-loop containing nucleotide triphosphate hydrolases"/>
    <property type="match status" value="1"/>
</dbReference>
<dbReference type="SMART" id="SM00382">
    <property type="entry name" value="AAA"/>
    <property type="match status" value="1"/>
</dbReference>
<evidence type="ECO:0000259" key="1">
    <source>
        <dbReference type="SMART" id="SM00382"/>
    </source>
</evidence>
<accession>A0A2M8KL05</accession>
<name>A0A2M8KL05_9BACT</name>
<evidence type="ECO:0000313" key="3">
    <source>
        <dbReference type="Proteomes" id="UP000231434"/>
    </source>
</evidence>
<dbReference type="PANTHER" id="PTHR43566">
    <property type="entry name" value="CONSERVED PROTEIN"/>
    <property type="match status" value="1"/>
</dbReference>
<dbReference type="InterPro" id="IPR027417">
    <property type="entry name" value="P-loop_NTPase"/>
</dbReference>